<evidence type="ECO:0000259" key="1">
    <source>
        <dbReference type="PROSITE" id="PS51184"/>
    </source>
</evidence>
<dbReference type="GO" id="GO:0005634">
    <property type="term" value="C:nucleus"/>
    <property type="evidence" value="ECO:0007669"/>
    <property type="project" value="TreeGrafter"/>
</dbReference>
<dbReference type="SMART" id="SM00558">
    <property type="entry name" value="JmjC"/>
    <property type="match status" value="1"/>
</dbReference>
<organism evidence="2 3">
    <name type="scientific">Symbiodinium pilosum</name>
    <name type="common">Dinoflagellate</name>
    <dbReference type="NCBI Taxonomy" id="2952"/>
    <lineage>
        <taxon>Eukaryota</taxon>
        <taxon>Sar</taxon>
        <taxon>Alveolata</taxon>
        <taxon>Dinophyceae</taxon>
        <taxon>Suessiales</taxon>
        <taxon>Symbiodiniaceae</taxon>
        <taxon>Symbiodinium</taxon>
    </lineage>
</organism>
<dbReference type="GO" id="GO:0036139">
    <property type="term" value="F:peptidyl-histidine dioxygenase activity"/>
    <property type="evidence" value="ECO:0007669"/>
    <property type="project" value="TreeGrafter"/>
</dbReference>
<keyword evidence="3" id="KW-1185">Reference proteome</keyword>
<dbReference type="Pfam" id="PF13621">
    <property type="entry name" value="Cupin_8"/>
    <property type="match status" value="1"/>
</dbReference>
<protein>
    <submittedName>
        <fullName evidence="2">Hif1an protein</fullName>
    </submittedName>
</protein>
<dbReference type="Proteomes" id="UP000649617">
    <property type="component" value="Unassembled WGS sequence"/>
</dbReference>
<comment type="caution">
    <text evidence="2">The sequence shown here is derived from an EMBL/GenBank/DDBJ whole genome shotgun (WGS) entry which is preliminary data.</text>
</comment>
<dbReference type="AlphaFoldDB" id="A0A812V2V2"/>
<sequence length="344" mass="39638">MLDIMKPQSVAGHPLIIEGSGIIEAGKWSDVSHVQKLWKDRKVLIKKSPNSKFRYFDMKKNSGKFDFRHPVQEVQDSVASFLEQADKMLSEGADERMYLQETLSGHSEMAEEFASWKWELPIRISHACGWGLPDSNELFIGMQGAETPLHFDERENLFFQVRGQKEIVVFPFVDYVKLYPFPTTHPCDRQSMVGSPIEADLNAFPKFKDASGHYATLRAGDLLYLPYGWWHWLRNLDNMAISVSFWSTTPATDLSNGVPSEFSDHMLTRVRRNLESLVAQKFGPEHLDESMLKLQQIVRNKQDDPILKYVRELLAAVKIPPQKQDDFLLEIIDGRFGIDWNKYV</sequence>
<dbReference type="GO" id="GO:0005737">
    <property type="term" value="C:cytoplasm"/>
    <property type="evidence" value="ECO:0007669"/>
    <property type="project" value="TreeGrafter"/>
</dbReference>
<dbReference type="PROSITE" id="PS51184">
    <property type="entry name" value="JMJC"/>
    <property type="match status" value="1"/>
</dbReference>
<proteinExistence type="predicted"/>
<evidence type="ECO:0000313" key="2">
    <source>
        <dbReference type="EMBL" id="CAE7598971.1"/>
    </source>
</evidence>
<dbReference type="GO" id="GO:0036140">
    <property type="term" value="F:[protein]-asparagine 3-dioxygenase activity"/>
    <property type="evidence" value="ECO:0007669"/>
    <property type="project" value="TreeGrafter"/>
</dbReference>
<evidence type="ECO:0000313" key="3">
    <source>
        <dbReference type="Proteomes" id="UP000649617"/>
    </source>
</evidence>
<dbReference type="InterPro" id="IPR003347">
    <property type="entry name" value="JmjC_dom"/>
</dbReference>
<dbReference type="PANTHER" id="PTHR12461:SF105">
    <property type="entry name" value="HYPOXIA-INDUCIBLE FACTOR 1-ALPHA INHIBITOR"/>
    <property type="match status" value="1"/>
</dbReference>
<feature type="domain" description="JmjC" evidence="1">
    <location>
        <begin position="104"/>
        <end position="262"/>
    </location>
</feature>
<name>A0A812V2V2_SYMPI</name>
<gene>
    <name evidence="2" type="primary">hif1an</name>
    <name evidence="2" type="ORF">SPIL2461_LOCUS15903</name>
</gene>
<dbReference type="OrthoDB" id="47172at2759"/>
<dbReference type="GO" id="GO:0071532">
    <property type="term" value="F:ankyrin repeat binding"/>
    <property type="evidence" value="ECO:0007669"/>
    <property type="project" value="TreeGrafter"/>
</dbReference>
<dbReference type="InterPro" id="IPR014710">
    <property type="entry name" value="RmlC-like_jellyroll"/>
</dbReference>
<accession>A0A812V2V2</accession>
<dbReference type="InterPro" id="IPR041667">
    <property type="entry name" value="Cupin_8"/>
</dbReference>
<dbReference type="Gene3D" id="2.60.120.10">
    <property type="entry name" value="Jelly Rolls"/>
    <property type="match status" value="1"/>
</dbReference>
<dbReference type="EMBL" id="CAJNIZ010040102">
    <property type="protein sequence ID" value="CAE7598971.1"/>
    <property type="molecule type" value="Genomic_DNA"/>
</dbReference>
<dbReference type="GO" id="GO:0045746">
    <property type="term" value="P:negative regulation of Notch signaling pathway"/>
    <property type="evidence" value="ECO:0007669"/>
    <property type="project" value="TreeGrafter"/>
</dbReference>
<dbReference type="PANTHER" id="PTHR12461">
    <property type="entry name" value="HYPOXIA-INDUCIBLE FACTOR 1 ALPHA INHIBITOR-RELATED"/>
    <property type="match status" value="1"/>
</dbReference>
<dbReference type="SUPFAM" id="SSF51197">
    <property type="entry name" value="Clavaminate synthase-like"/>
    <property type="match status" value="1"/>
</dbReference>
<reference evidence="2" key="1">
    <citation type="submission" date="2021-02" db="EMBL/GenBank/DDBJ databases">
        <authorList>
            <person name="Dougan E. K."/>
            <person name="Rhodes N."/>
            <person name="Thang M."/>
            <person name="Chan C."/>
        </authorList>
    </citation>
    <scope>NUCLEOTIDE SEQUENCE</scope>
</reference>